<reference evidence="2" key="2">
    <citation type="submission" date="2011-02" db="EMBL/GenBank/DDBJ databases">
        <authorList>
            <person name="MacLean D."/>
        </authorList>
    </citation>
    <scope>NUCLEOTIDE SEQUENCE</scope>
</reference>
<keyword evidence="1" id="KW-1133">Transmembrane helix</keyword>
<name>F0VZR0_9STRA</name>
<keyword evidence="1" id="KW-0812">Transmembrane</keyword>
<dbReference type="InterPro" id="IPR029058">
    <property type="entry name" value="AB_hydrolase_fold"/>
</dbReference>
<dbReference type="SUPFAM" id="SSF53474">
    <property type="entry name" value="alpha/beta-Hydrolases"/>
    <property type="match status" value="1"/>
</dbReference>
<accession>F0VZR0</accession>
<dbReference type="Pfam" id="PF05990">
    <property type="entry name" value="DUF900"/>
    <property type="match status" value="1"/>
</dbReference>
<dbReference type="InterPro" id="IPR010297">
    <property type="entry name" value="DUF900_hydrolase"/>
</dbReference>
<protein>
    <submittedName>
        <fullName evidence="2">Uncharacterized protein AlNc14C3G389</fullName>
    </submittedName>
</protein>
<keyword evidence="1" id="KW-0472">Membrane</keyword>
<dbReference type="PANTHER" id="PTHR36513:SF1">
    <property type="entry name" value="TRANSMEMBRANE PROTEIN"/>
    <property type="match status" value="1"/>
</dbReference>
<evidence type="ECO:0000256" key="1">
    <source>
        <dbReference type="SAM" id="Phobius"/>
    </source>
</evidence>
<dbReference type="ESTHER" id="9stra-f0vzr0">
    <property type="family name" value="Duf_900"/>
</dbReference>
<proteinExistence type="predicted"/>
<dbReference type="HOGENOM" id="CLU_012113_0_0_1"/>
<reference evidence="2" key="1">
    <citation type="journal article" date="2011" name="PLoS Biol.">
        <title>Gene gain and loss during evolution of obligate parasitism in the white rust pathogen of Arabidopsis thaliana.</title>
        <authorList>
            <person name="Kemen E."/>
            <person name="Gardiner A."/>
            <person name="Schultz-Larsen T."/>
            <person name="Kemen A.C."/>
            <person name="Balmuth A.L."/>
            <person name="Robert-Seilaniantz A."/>
            <person name="Bailey K."/>
            <person name="Holub E."/>
            <person name="Studholme D.J."/>
            <person name="Maclean D."/>
            <person name="Jones J.D."/>
        </authorList>
    </citation>
    <scope>NUCLEOTIDE SEQUENCE</scope>
</reference>
<evidence type="ECO:0000313" key="2">
    <source>
        <dbReference type="EMBL" id="CCA14281.1"/>
    </source>
</evidence>
<sequence length="662" mass="75537">MFLFSGNPRSLLWTSRQKDTTESSRRFIILIVLAALEIATLVVYFVTHWLYPRMLHTHRINAIRWWQVKRSPCYSNTITYKSKARILTQKRNSISYVGGLNTKLEPHGYGYWADSSYHGERLSGYWQNGVPVGPFRSFEHGSGYCFVNLRIAYCTNRAESSTSAIQFYPKHSQRSLQWGVASVECSVSGGFFKFLPEVKHLTPYNTSDTMESAAACLSVLRTAVDCVVFQDRVEDSTPVTRLENNISAKPERIKKFLQFHHENSIPRLIAQPYSSEYESNRESRATRIESGNEALILLHGYNCSIDYGINRLGQLLALGSFPTHIHPFVFSWPSGGVLAYFQGHLYFAERLFRLELIWMCCLAKNIGTESDRTAYDFQDFLRSLVSAGYTKINILGHSMGARVYFICLAKGLLEDIFYTQSELRLEDPVCAAKFMKAKLSTLTFVNPDYERNEFVKPGGTYDLSRSFCETITLYADALDGALFYAENLTKESLFGPPNYSMGKRGDMMHRISATETTRPKRNTPASNNFSSESWQAKTFDAILQVNQSGKFNGVEALAINNILYLQDWSDNVDRFDLQQLNQSAEQNACDYLDMDVVDTTWMDQNVHSIRHNYFNINPSVVDDLRTLIVNKRRASTRCGLMRKREGTNIFIFLVAPSVVKND</sequence>
<dbReference type="AlphaFoldDB" id="F0VZR0"/>
<dbReference type="PANTHER" id="PTHR36513">
    <property type="entry name" value="ABC TRANSMEMBRANE TYPE-1 DOMAIN-CONTAINING PROTEIN"/>
    <property type="match status" value="1"/>
</dbReference>
<gene>
    <name evidence="2" type="primary">AlNc14C3G389</name>
    <name evidence="2" type="ORF">ALNC14_004240</name>
</gene>
<organism evidence="2">
    <name type="scientific">Albugo laibachii Nc14</name>
    <dbReference type="NCBI Taxonomy" id="890382"/>
    <lineage>
        <taxon>Eukaryota</taxon>
        <taxon>Sar</taxon>
        <taxon>Stramenopiles</taxon>
        <taxon>Oomycota</taxon>
        <taxon>Peronosporomycetes</taxon>
        <taxon>Albuginales</taxon>
        <taxon>Albuginaceae</taxon>
        <taxon>Albugo</taxon>
    </lineage>
</organism>
<feature type="transmembrane region" description="Helical" evidence="1">
    <location>
        <begin position="27"/>
        <end position="51"/>
    </location>
</feature>
<dbReference type="EMBL" id="FR824048">
    <property type="protein sequence ID" value="CCA14281.1"/>
    <property type="molecule type" value="Genomic_DNA"/>
</dbReference>